<keyword evidence="1" id="KW-1133">Transmembrane helix</keyword>
<dbReference type="AlphaFoldDB" id="A0AAU9MXL5"/>
<proteinExistence type="predicted"/>
<gene>
    <name evidence="2" type="ORF">LVIROSA_LOCUS17997</name>
</gene>
<keyword evidence="3" id="KW-1185">Reference proteome</keyword>
<organism evidence="2 3">
    <name type="scientific">Lactuca virosa</name>
    <dbReference type="NCBI Taxonomy" id="75947"/>
    <lineage>
        <taxon>Eukaryota</taxon>
        <taxon>Viridiplantae</taxon>
        <taxon>Streptophyta</taxon>
        <taxon>Embryophyta</taxon>
        <taxon>Tracheophyta</taxon>
        <taxon>Spermatophyta</taxon>
        <taxon>Magnoliopsida</taxon>
        <taxon>eudicotyledons</taxon>
        <taxon>Gunneridae</taxon>
        <taxon>Pentapetalae</taxon>
        <taxon>asterids</taxon>
        <taxon>campanulids</taxon>
        <taxon>Asterales</taxon>
        <taxon>Asteraceae</taxon>
        <taxon>Cichorioideae</taxon>
        <taxon>Cichorieae</taxon>
        <taxon>Lactucinae</taxon>
        <taxon>Lactuca</taxon>
    </lineage>
</organism>
<protein>
    <recommendedName>
        <fullName evidence="4">Transmembrane protein</fullName>
    </recommendedName>
</protein>
<dbReference type="Proteomes" id="UP001157418">
    <property type="component" value="Unassembled WGS sequence"/>
</dbReference>
<keyword evidence="1" id="KW-0812">Transmembrane</keyword>
<accession>A0AAU9MXL5</accession>
<feature type="transmembrane region" description="Helical" evidence="1">
    <location>
        <begin position="20"/>
        <end position="39"/>
    </location>
</feature>
<sequence>MSGQKFCVFWFSLERMVDHGVMGCWLGFIVAASIAAYAVKQVNVKRPPSTGNDDLLLDKIKKKKKIKNRLRMKRKRKKKRLN</sequence>
<name>A0AAU9MXL5_9ASTR</name>
<evidence type="ECO:0000313" key="2">
    <source>
        <dbReference type="EMBL" id="CAH1431272.1"/>
    </source>
</evidence>
<evidence type="ECO:0008006" key="4">
    <source>
        <dbReference type="Google" id="ProtNLM"/>
    </source>
</evidence>
<keyword evidence="1" id="KW-0472">Membrane</keyword>
<reference evidence="2 3" key="1">
    <citation type="submission" date="2022-01" db="EMBL/GenBank/DDBJ databases">
        <authorList>
            <person name="Xiong W."/>
            <person name="Schranz E."/>
        </authorList>
    </citation>
    <scope>NUCLEOTIDE SEQUENCE [LARGE SCALE GENOMIC DNA]</scope>
</reference>
<evidence type="ECO:0000313" key="3">
    <source>
        <dbReference type="Proteomes" id="UP001157418"/>
    </source>
</evidence>
<comment type="caution">
    <text evidence="2">The sequence shown here is derived from an EMBL/GenBank/DDBJ whole genome shotgun (WGS) entry which is preliminary data.</text>
</comment>
<dbReference type="EMBL" id="CAKMRJ010003334">
    <property type="protein sequence ID" value="CAH1431272.1"/>
    <property type="molecule type" value="Genomic_DNA"/>
</dbReference>
<evidence type="ECO:0000256" key="1">
    <source>
        <dbReference type="SAM" id="Phobius"/>
    </source>
</evidence>